<feature type="domain" description="Calx-beta" evidence="4">
    <location>
        <begin position="84"/>
        <end position="181"/>
    </location>
</feature>
<dbReference type="PANTHER" id="PTHR46682:SF1">
    <property type="entry name" value="ADHESION G-PROTEIN COUPLED RECEPTOR V1"/>
    <property type="match status" value="1"/>
</dbReference>
<protein>
    <submittedName>
        <fullName evidence="5">Na-Ca exchanger/integrin-beta4</fullName>
    </submittedName>
</protein>
<dbReference type="SMART" id="SM00237">
    <property type="entry name" value="Calx_beta"/>
    <property type="match status" value="1"/>
</dbReference>
<evidence type="ECO:0000256" key="1">
    <source>
        <dbReference type="ARBA" id="ARBA00022729"/>
    </source>
</evidence>
<dbReference type="InterPro" id="IPR037221">
    <property type="entry name" value="H-type_lectin_dom_sf"/>
</dbReference>
<proteinExistence type="predicted"/>
<comment type="caution">
    <text evidence="5">The sequence shown here is derived from an EMBL/GenBank/DDBJ whole genome shotgun (WGS) entry which is preliminary data.</text>
</comment>
<dbReference type="InterPro" id="IPR026919">
    <property type="entry name" value="ADGRV1"/>
</dbReference>
<gene>
    <name evidence="5" type="ORF">CwatDRAFT_1492</name>
</gene>
<reference evidence="5" key="2">
    <citation type="submission" date="2005-06" db="EMBL/GenBank/DDBJ databases">
        <title>Sequencing of the draft genome and assembly of Crocosphaera watsonii WH 8501.</title>
        <authorList>
            <consortium name="US DOE Joint Genome Institute (JGI-PGF)"/>
            <person name="Copeland A."/>
            <person name="Lucas S."/>
            <person name="Lapidus A."/>
            <person name="Barry K."/>
            <person name="Detter C."/>
            <person name="Glavina T."/>
            <person name="Hammon N."/>
            <person name="Israni S."/>
            <person name="Pitluck S."/>
            <person name="Richardson P."/>
        </authorList>
    </citation>
    <scope>NUCLEOTIDE SEQUENCE [LARGE SCALE GENOMIC DNA]</scope>
    <source>
        <strain evidence="5">WH 8501</strain>
    </source>
</reference>
<evidence type="ECO:0000313" key="5">
    <source>
        <dbReference type="EMBL" id="EAM49135.1"/>
    </source>
</evidence>
<dbReference type="EMBL" id="AADV02000089">
    <property type="protein sequence ID" value="EAM49135.1"/>
    <property type="molecule type" value="Genomic_DNA"/>
</dbReference>
<sequence>MQLTRTGDTTFESYVNLQAVDDNASLESDYTFNNLIYFAPGENNKSVEIELFNDLEIEATENFDLEITSGFGEDNYVVGTQYKTTVDIEDNSPTVEFGAASYTVNEGEGNTIVVQLTRTGDTTFESYVNLQAVDDNASLESDYTFNNLIYFAPGENNKSVEIELFNDREIEATENFDLEITSGFGEDNYVVGTQYKTTVEIEDNDAIIAEVGQITDLNNESQTILLNHNFVNPVIFAQPLSRNGGDSSTIRITDIQSNSFSVQLQETTLKNGNPHDGFHTTETFSFLVVEQGIWELSDGSILEAGNVATDAITTSTGESVDFNNTFANTPVVLTQVQTNNDTTFVRTRQRNGDANGFDFALEEEELYKASGHGTENVAWLAISLGEGNWDGNHFIAGNTGDQVTHNWHTIDFANNFTNAPKFLGNIATFDGPDSSGLRYRNLTNGNVQIMIEEDTSQDNEQNHTTEDINFLALEADGNLTGSVDSLTGLADSQAGTVNADIFVLGDASESFYDNYGQQDYAEISDFDLAQDIIQLHGLADDCYLGSSPTGIDDQGIFLKVAGMEDELVGVVKNTNTLDINSSNFAFV</sequence>
<dbReference type="InterPro" id="IPR003644">
    <property type="entry name" value="Calx_beta"/>
</dbReference>
<evidence type="ECO:0000256" key="2">
    <source>
        <dbReference type="ARBA" id="ARBA00022737"/>
    </source>
</evidence>
<dbReference type="Proteomes" id="UP000003922">
    <property type="component" value="Unassembled WGS sequence"/>
</dbReference>
<dbReference type="KEGG" id="cwa:CwatDRAFT_1492"/>
<dbReference type="GO" id="GO:0007229">
    <property type="term" value="P:integrin-mediated signaling pathway"/>
    <property type="evidence" value="ECO:0007669"/>
    <property type="project" value="UniProtKB-KW"/>
</dbReference>
<keyword evidence="3" id="KW-0106">Calcium</keyword>
<dbReference type="Gene3D" id="2.60.40.2080">
    <property type="match status" value="1"/>
</dbReference>
<reference evidence="5" key="3">
    <citation type="submission" date="2016-12" db="EMBL/GenBank/DDBJ databases">
        <title>Annotation of the draft genome assembly of Crocosphaera watsonii WH 8501.</title>
        <authorList>
            <consortium name="US DOE Joint Genome Institute (JGI-ORNL)"/>
            <person name="Larimer F."/>
            <person name="Land M."/>
        </authorList>
    </citation>
    <scope>NUCLEOTIDE SEQUENCE</scope>
    <source>
        <strain evidence="5">WH 8501</strain>
    </source>
</reference>
<organism evidence="5 6">
    <name type="scientific">Crocosphaera watsonii WH 8501</name>
    <dbReference type="NCBI Taxonomy" id="165597"/>
    <lineage>
        <taxon>Bacteria</taxon>
        <taxon>Bacillati</taxon>
        <taxon>Cyanobacteriota</taxon>
        <taxon>Cyanophyceae</taxon>
        <taxon>Oscillatoriophycideae</taxon>
        <taxon>Chroococcales</taxon>
        <taxon>Aphanothecaceae</taxon>
        <taxon>Crocosphaera</taxon>
    </lineage>
</organism>
<accession>Q4BYZ6</accession>
<dbReference type="PANTHER" id="PTHR46682">
    <property type="entry name" value="ADHESION G-PROTEIN COUPLED RECEPTOR V1"/>
    <property type="match status" value="1"/>
</dbReference>
<reference evidence="5" key="1">
    <citation type="submission" date="2004-02" db="EMBL/GenBank/DDBJ databases">
        <authorList>
            <consortium name="DOE Joint Genome Institute"/>
        </authorList>
    </citation>
    <scope>NUCLEOTIDE SEQUENCE [LARGE SCALE GENOMIC DNA]</scope>
    <source>
        <strain evidence="5">WH 8501</strain>
    </source>
</reference>
<keyword evidence="2" id="KW-0677">Repeat</keyword>
<dbReference type="GO" id="GO:0004930">
    <property type="term" value="F:G protein-coupled receptor activity"/>
    <property type="evidence" value="ECO:0007669"/>
    <property type="project" value="InterPro"/>
</dbReference>
<evidence type="ECO:0000313" key="6">
    <source>
        <dbReference type="Proteomes" id="UP000003922"/>
    </source>
</evidence>
<dbReference type="GO" id="GO:0016020">
    <property type="term" value="C:membrane"/>
    <property type="evidence" value="ECO:0007669"/>
    <property type="project" value="InterPro"/>
</dbReference>
<dbReference type="AlphaFoldDB" id="Q4BYZ6"/>
<dbReference type="Pfam" id="PF03160">
    <property type="entry name" value="Calx-beta"/>
    <property type="match status" value="1"/>
</dbReference>
<name>Q4BYZ6_CROWT</name>
<evidence type="ECO:0000259" key="4">
    <source>
        <dbReference type="SMART" id="SM00237"/>
    </source>
</evidence>
<dbReference type="InterPro" id="IPR038081">
    <property type="entry name" value="CalX-like_sf"/>
</dbReference>
<dbReference type="SUPFAM" id="SSF141072">
    <property type="entry name" value="CalX-like"/>
    <property type="match status" value="2"/>
</dbReference>
<keyword evidence="1" id="KW-0732">Signal</keyword>
<evidence type="ECO:0000256" key="3">
    <source>
        <dbReference type="ARBA" id="ARBA00022837"/>
    </source>
</evidence>
<keyword evidence="6" id="KW-1185">Reference proteome</keyword>
<dbReference type="Gene3D" id="2.60.40.2030">
    <property type="match status" value="2"/>
</dbReference>